<dbReference type="RefSeq" id="XP_053020821.1">
    <property type="nucleotide sequence ID" value="XM_053169645.1"/>
</dbReference>
<feature type="compositionally biased region" description="Basic residues" evidence="1">
    <location>
        <begin position="204"/>
        <end position="214"/>
    </location>
</feature>
<evidence type="ECO:0008006" key="4">
    <source>
        <dbReference type="Google" id="ProtNLM"/>
    </source>
</evidence>
<evidence type="ECO:0000313" key="3">
    <source>
        <dbReference type="Proteomes" id="UP001164743"/>
    </source>
</evidence>
<name>A0ABY7CJ60_9BASI</name>
<dbReference type="GeneID" id="77810540"/>
<accession>A0ABY7CJ60</accession>
<feature type="compositionally biased region" description="Basic and acidic residues" evidence="1">
    <location>
        <begin position="413"/>
        <end position="424"/>
    </location>
</feature>
<protein>
    <recommendedName>
        <fullName evidence="4">MADS-box domain-containing protein</fullName>
    </recommendedName>
</protein>
<evidence type="ECO:0000313" key="2">
    <source>
        <dbReference type="EMBL" id="WAQ85266.1"/>
    </source>
</evidence>
<sequence>MNFGSIPFGLQPQGPFLNQVQPSRYTQWNNPARNSSTQHRSLNGHTGNHQGIHFGNIDGSLPKNTNHLYQQLHHTGQQIHPQSGGFGIPNCGLPNGIRQAPQQYHHSGQQLPHQFGFANNTHHTGKPLQHSLQHQPTPQGESGLRGPPPVGSTNFHDGRTNGADPQHCQVDSHHDISPPNGQHHPPPTPSNTSPNNPAPQAARKPQKPHKKTTHSHVEAGQASRSTEATGNEQQTDLPVGPTQHEIITQFLNVNNPPSKSSPLVQLTINGLLQPEAKLVNEDIDNRLIRVIHDQEALIGRTRATVRKPHSPRTAQSGIEHANLEGTVNGDGSKQTTTAQLQSPPTRKQKSPGTRTTAPPKQKRARKTPAAQRKARLPPLTAAERALDPSSSESDSKTRNSFSVIQDSSSQSDHLSESGHRRSCENEDSTASNQSHSNEVATPAICKKWRPKKVDRTTLIAFTFNQHLLALVTRKKSPLFLDEPGRSHCLASPSRLTTSTVPGSSNKGSPNSIIQPPISAPPLIASSAAVWDQPNRAALLT</sequence>
<keyword evidence="3" id="KW-1185">Reference proteome</keyword>
<feature type="compositionally biased region" description="Polar residues" evidence="1">
    <location>
        <begin position="388"/>
        <end position="404"/>
    </location>
</feature>
<evidence type="ECO:0000256" key="1">
    <source>
        <dbReference type="SAM" id="MobiDB-lite"/>
    </source>
</evidence>
<dbReference type="Proteomes" id="UP001164743">
    <property type="component" value="Chromosome 5A"/>
</dbReference>
<feature type="compositionally biased region" description="Polar residues" evidence="1">
    <location>
        <begin position="493"/>
        <end position="510"/>
    </location>
</feature>
<feature type="region of interest" description="Disordered" evidence="1">
    <location>
        <begin position="26"/>
        <end position="55"/>
    </location>
</feature>
<feature type="region of interest" description="Disordered" evidence="1">
    <location>
        <begin position="490"/>
        <end position="516"/>
    </location>
</feature>
<feature type="region of interest" description="Disordered" evidence="1">
    <location>
        <begin position="78"/>
        <end position="239"/>
    </location>
</feature>
<proteinExistence type="predicted"/>
<reference evidence="2" key="1">
    <citation type="submission" date="2022-10" db="EMBL/GenBank/DDBJ databases">
        <title>Puccinia triticina Genome sequencing and assembly.</title>
        <authorList>
            <person name="Li C."/>
        </authorList>
    </citation>
    <scope>NUCLEOTIDE SEQUENCE</scope>
    <source>
        <strain evidence="2">Pt15</strain>
    </source>
</reference>
<feature type="compositionally biased region" description="Polar residues" evidence="1">
    <location>
        <begin position="222"/>
        <end position="236"/>
    </location>
</feature>
<feature type="compositionally biased region" description="Low complexity" evidence="1">
    <location>
        <begin position="190"/>
        <end position="203"/>
    </location>
</feature>
<feature type="region of interest" description="Disordered" evidence="1">
    <location>
        <begin position="302"/>
        <end position="439"/>
    </location>
</feature>
<dbReference type="EMBL" id="CP110425">
    <property type="protein sequence ID" value="WAQ85266.1"/>
    <property type="molecule type" value="Genomic_DNA"/>
</dbReference>
<organism evidence="2 3">
    <name type="scientific">Puccinia triticina</name>
    <dbReference type="NCBI Taxonomy" id="208348"/>
    <lineage>
        <taxon>Eukaryota</taxon>
        <taxon>Fungi</taxon>
        <taxon>Dikarya</taxon>
        <taxon>Basidiomycota</taxon>
        <taxon>Pucciniomycotina</taxon>
        <taxon>Pucciniomycetes</taxon>
        <taxon>Pucciniales</taxon>
        <taxon>Pucciniaceae</taxon>
        <taxon>Puccinia</taxon>
    </lineage>
</organism>
<feature type="compositionally biased region" description="Polar residues" evidence="1">
    <location>
        <begin position="130"/>
        <end position="140"/>
    </location>
</feature>
<feature type="compositionally biased region" description="Polar residues" evidence="1">
    <location>
        <begin position="26"/>
        <end position="49"/>
    </location>
</feature>
<gene>
    <name evidence="2" type="ORF">PtA15_5A841</name>
</gene>
<feature type="compositionally biased region" description="Polar residues" evidence="1">
    <location>
        <begin position="428"/>
        <end position="439"/>
    </location>
</feature>
<feature type="compositionally biased region" description="Polar residues" evidence="1">
    <location>
        <begin position="100"/>
        <end position="122"/>
    </location>
</feature>
<feature type="compositionally biased region" description="Polar residues" evidence="1">
    <location>
        <begin position="329"/>
        <end position="358"/>
    </location>
</feature>